<accession>A0A7X1BVL7</accession>
<dbReference type="EMBL" id="JACLAG010000010">
    <property type="protein sequence ID" value="MBC2622723.1"/>
    <property type="molecule type" value="Genomic_DNA"/>
</dbReference>
<dbReference type="Proteomes" id="UP000548504">
    <property type="component" value="Unassembled WGS sequence"/>
</dbReference>
<evidence type="ECO:0000313" key="2">
    <source>
        <dbReference type="Proteomes" id="UP000548504"/>
    </source>
</evidence>
<protein>
    <submittedName>
        <fullName evidence="1">Baseplate protein</fullName>
    </submittedName>
</protein>
<evidence type="ECO:0000313" key="1">
    <source>
        <dbReference type="EMBL" id="MBC2622723.1"/>
    </source>
</evidence>
<dbReference type="AlphaFoldDB" id="A0A7X1BVL7"/>
<proteinExistence type="predicted"/>
<sequence length="164" mass="18405">MPGHANAVGNVAFLKEQYIANRSMGEKLNGSEFKLTIIGAEHLSVLFRTTQFPERTREDVEDFGPNGMKFNQHGPVRNWGEMPCQVVETIQGPVLKFIVDAVKSKSYFDVRVEATPESLGGKSPDSLKVNLYDCKIYMDGTDLSTEDVTAMVRPNLRIIYNFIE</sequence>
<gene>
    <name evidence="1" type="ORF">H7I73_24085</name>
</gene>
<reference evidence="1 2" key="1">
    <citation type="submission" date="2020-08" db="EMBL/GenBank/DDBJ databases">
        <title>Emergence and comparative genomics analysis of Citrobacter in Fennec fox imported from North Africa to China.</title>
        <authorList>
            <person name="Zheng B."/>
        </authorList>
    </citation>
    <scope>NUCLEOTIDE SEQUENCE [LARGE SCALE GENOMIC DNA]</scope>
    <source>
        <strain evidence="1 2">FF141</strain>
    </source>
</reference>
<dbReference type="RefSeq" id="WP_185656593.1">
    <property type="nucleotide sequence ID" value="NZ_JACLAG010000010.1"/>
</dbReference>
<comment type="caution">
    <text evidence="1">The sequence shown here is derived from an EMBL/GenBank/DDBJ whole genome shotgun (WGS) entry which is preliminary data.</text>
</comment>
<organism evidence="1 2">
    <name type="scientific">Citrobacter cronae</name>
    <dbReference type="NCBI Taxonomy" id="1748967"/>
    <lineage>
        <taxon>Bacteria</taxon>
        <taxon>Pseudomonadati</taxon>
        <taxon>Pseudomonadota</taxon>
        <taxon>Gammaproteobacteria</taxon>
        <taxon>Enterobacterales</taxon>
        <taxon>Enterobacteriaceae</taxon>
        <taxon>Citrobacter</taxon>
        <taxon>Citrobacter freundii complex</taxon>
    </lineage>
</organism>
<name>A0A7X1BVL7_9ENTR</name>